<dbReference type="Gene3D" id="1.10.357.10">
    <property type="entry name" value="Tetracycline Repressor, domain 2"/>
    <property type="match status" value="1"/>
</dbReference>
<proteinExistence type="predicted"/>
<dbReference type="GO" id="GO:0045892">
    <property type="term" value="P:negative regulation of DNA-templated transcription"/>
    <property type="evidence" value="ECO:0007669"/>
    <property type="project" value="InterPro"/>
</dbReference>
<dbReference type="InterPro" id="IPR013573">
    <property type="entry name" value="Tscrpt_reg_YcdC_C"/>
</dbReference>
<dbReference type="GO" id="GO:0000976">
    <property type="term" value="F:transcription cis-regulatory region binding"/>
    <property type="evidence" value="ECO:0007669"/>
    <property type="project" value="TreeGrafter"/>
</dbReference>
<name>A0A285S264_9HYPH</name>
<dbReference type="PANTHER" id="PTHR30055">
    <property type="entry name" value="HTH-TYPE TRANSCRIPTIONAL REGULATOR RUTR"/>
    <property type="match status" value="1"/>
</dbReference>
<dbReference type="InterPro" id="IPR001647">
    <property type="entry name" value="HTH_TetR"/>
</dbReference>
<dbReference type="EMBL" id="OBML01000003">
    <property type="protein sequence ID" value="SOC01003.1"/>
    <property type="molecule type" value="Genomic_DNA"/>
</dbReference>
<feature type="domain" description="HTH tetR-type" evidence="4">
    <location>
        <begin position="22"/>
        <end position="82"/>
    </location>
</feature>
<evidence type="ECO:0000259" key="4">
    <source>
        <dbReference type="PROSITE" id="PS50977"/>
    </source>
</evidence>
<dbReference type="Pfam" id="PF00440">
    <property type="entry name" value="TetR_N"/>
    <property type="match status" value="1"/>
</dbReference>
<dbReference type="GO" id="GO:0003700">
    <property type="term" value="F:DNA-binding transcription factor activity"/>
    <property type="evidence" value="ECO:0007669"/>
    <property type="project" value="TreeGrafter"/>
</dbReference>
<feature type="region of interest" description="Disordered" evidence="3">
    <location>
        <begin position="1"/>
        <end position="22"/>
    </location>
</feature>
<dbReference type="InterPro" id="IPR036271">
    <property type="entry name" value="Tet_transcr_reg_TetR-rel_C_sf"/>
</dbReference>
<dbReference type="PROSITE" id="PS50977">
    <property type="entry name" value="HTH_TETR_2"/>
    <property type="match status" value="1"/>
</dbReference>
<dbReference type="PANTHER" id="PTHR30055:SF196">
    <property type="entry name" value="HTH-TYPE TRANSCRIPTIONAL REGULATOR RUTR"/>
    <property type="match status" value="1"/>
</dbReference>
<dbReference type="InterPro" id="IPR050109">
    <property type="entry name" value="HTH-type_TetR-like_transc_reg"/>
</dbReference>
<accession>A0A285S264</accession>
<keyword evidence="1 2" id="KW-0238">DNA-binding</keyword>
<dbReference type="RefSeq" id="WP_097174442.1">
    <property type="nucleotide sequence ID" value="NZ_OBML01000003.1"/>
</dbReference>
<dbReference type="PRINTS" id="PR00455">
    <property type="entry name" value="HTHTETR"/>
</dbReference>
<dbReference type="AlphaFoldDB" id="A0A285S264"/>
<dbReference type="SUPFAM" id="SSF46689">
    <property type="entry name" value="Homeodomain-like"/>
    <property type="match status" value="1"/>
</dbReference>
<evidence type="ECO:0000256" key="2">
    <source>
        <dbReference type="PROSITE-ProRule" id="PRU00335"/>
    </source>
</evidence>
<feature type="DNA-binding region" description="H-T-H motif" evidence="2">
    <location>
        <begin position="45"/>
        <end position="64"/>
    </location>
</feature>
<protein>
    <submittedName>
        <fullName evidence="5">Transcriptional regulator, TetR family</fullName>
    </submittedName>
</protein>
<dbReference type="Pfam" id="PF08362">
    <property type="entry name" value="TetR_C_3"/>
    <property type="match status" value="1"/>
</dbReference>
<dbReference type="STRING" id="538381.GCA_001696535_04533"/>
<dbReference type="Proteomes" id="UP000219331">
    <property type="component" value="Unassembled WGS sequence"/>
</dbReference>
<dbReference type="Gene3D" id="1.10.10.60">
    <property type="entry name" value="Homeodomain-like"/>
    <property type="match status" value="1"/>
</dbReference>
<evidence type="ECO:0000256" key="1">
    <source>
        <dbReference type="ARBA" id="ARBA00023125"/>
    </source>
</evidence>
<dbReference type="SUPFAM" id="SSF48498">
    <property type="entry name" value="Tetracyclin repressor-like, C-terminal domain"/>
    <property type="match status" value="1"/>
</dbReference>
<keyword evidence="6" id="KW-1185">Reference proteome</keyword>
<dbReference type="OrthoDB" id="2356263at2"/>
<evidence type="ECO:0000313" key="5">
    <source>
        <dbReference type="EMBL" id="SOC01003.1"/>
    </source>
</evidence>
<evidence type="ECO:0000313" key="6">
    <source>
        <dbReference type="Proteomes" id="UP000219331"/>
    </source>
</evidence>
<evidence type="ECO:0000256" key="3">
    <source>
        <dbReference type="SAM" id="MobiDB-lite"/>
    </source>
</evidence>
<reference evidence="5 6" key="1">
    <citation type="submission" date="2017-08" db="EMBL/GenBank/DDBJ databases">
        <authorList>
            <person name="de Groot N.N."/>
        </authorList>
    </citation>
    <scope>NUCLEOTIDE SEQUENCE [LARGE SCALE GENOMIC DNA]</scope>
    <source>
        <strain evidence="5 6">USBA 352</strain>
    </source>
</reference>
<dbReference type="InterPro" id="IPR009057">
    <property type="entry name" value="Homeodomain-like_sf"/>
</dbReference>
<gene>
    <name evidence="5" type="ORF">SAMN05421512_103421</name>
</gene>
<organism evidence="5 6">
    <name type="scientific">Stappia indica</name>
    <dbReference type="NCBI Taxonomy" id="538381"/>
    <lineage>
        <taxon>Bacteria</taxon>
        <taxon>Pseudomonadati</taxon>
        <taxon>Pseudomonadota</taxon>
        <taxon>Alphaproteobacteria</taxon>
        <taxon>Hyphomicrobiales</taxon>
        <taxon>Stappiaceae</taxon>
        <taxon>Stappia</taxon>
    </lineage>
</organism>
<sequence length="238" mass="26027">MSGKDRTPGKAQDGPQKSAIRAENERVILKAAEEVFAESGFRGATTGMIADRAGIPKANLHYYFPTKEALYRRVVEHIFNIWLEAANSFDENDDPVDALTAYISKKMDVSRAHPMGSKVWANEILHKAPVIQDYLETTLTEWTASRVAAIERWIASGRIAPVDPQYLLYMIWATTQHYADFNHQIDTLNGGQPLSDAQFEDAKRTVTGIILTGIGAIPPAGLAADDTPRDAGASNGAA</sequence>